<evidence type="ECO:0000256" key="1">
    <source>
        <dbReference type="ARBA" id="ARBA00023015"/>
    </source>
</evidence>
<keyword evidence="2 5" id="KW-0238">DNA-binding</keyword>
<dbReference type="PRINTS" id="PR00598">
    <property type="entry name" value="HTHMARR"/>
</dbReference>
<proteinExistence type="predicted"/>
<dbReference type="PANTHER" id="PTHR42756:SF2">
    <property type="entry name" value="MARR FAMILY REGULATORY PROTEIN"/>
    <property type="match status" value="1"/>
</dbReference>
<dbReference type="STRING" id="1120975.SAMN02746064_01633"/>
<evidence type="ECO:0000313" key="6">
    <source>
        <dbReference type="Proteomes" id="UP000184251"/>
    </source>
</evidence>
<accession>A0A1M4XYI6</accession>
<dbReference type="InterPro" id="IPR000835">
    <property type="entry name" value="HTH_MarR-typ"/>
</dbReference>
<dbReference type="Gene3D" id="1.10.10.10">
    <property type="entry name" value="Winged helix-like DNA-binding domain superfamily/Winged helix DNA-binding domain"/>
    <property type="match status" value="1"/>
</dbReference>
<dbReference type="Pfam" id="PF01047">
    <property type="entry name" value="MarR"/>
    <property type="match status" value="1"/>
</dbReference>
<dbReference type="InterPro" id="IPR023187">
    <property type="entry name" value="Tscrpt_reg_MarR-type_CS"/>
</dbReference>
<dbReference type="AlphaFoldDB" id="A0A1M4XYI6"/>
<keyword evidence="6" id="KW-1185">Reference proteome</keyword>
<keyword evidence="1" id="KW-0805">Transcription regulation</keyword>
<dbReference type="PANTHER" id="PTHR42756">
    <property type="entry name" value="TRANSCRIPTIONAL REGULATOR, MARR"/>
    <property type="match status" value="1"/>
</dbReference>
<dbReference type="Proteomes" id="UP000184251">
    <property type="component" value="Unassembled WGS sequence"/>
</dbReference>
<gene>
    <name evidence="5" type="ORF">SAMN02746064_01633</name>
</gene>
<dbReference type="SMART" id="SM00347">
    <property type="entry name" value="HTH_MARR"/>
    <property type="match status" value="1"/>
</dbReference>
<dbReference type="RefSeq" id="WP_073270921.1">
    <property type="nucleotide sequence ID" value="NZ_FQTU01000011.1"/>
</dbReference>
<dbReference type="GO" id="GO:0003677">
    <property type="term" value="F:DNA binding"/>
    <property type="evidence" value="ECO:0007669"/>
    <property type="project" value="UniProtKB-KW"/>
</dbReference>
<evidence type="ECO:0000313" key="5">
    <source>
        <dbReference type="EMBL" id="SHE98654.1"/>
    </source>
</evidence>
<dbReference type="GO" id="GO:0003700">
    <property type="term" value="F:DNA-binding transcription factor activity"/>
    <property type="evidence" value="ECO:0007669"/>
    <property type="project" value="InterPro"/>
</dbReference>
<dbReference type="EMBL" id="FQTU01000011">
    <property type="protein sequence ID" value="SHE98654.1"/>
    <property type="molecule type" value="Genomic_DNA"/>
</dbReference>
<dbReference type="InterPro" id="IPR036388">
    <property type="entry name" value="WH-like_DNA-bd_sf"/>
</dbReference>
<dbReference type="OrthoDB" id="6400170at2"/>
<feature type="domain" description="HTH marR-type" evidence="4">
    <location>
        <begin position="1"/>
        <end position="134"/>
    </location>
</feature>
<evidence type="ECO:0000256" key="3">
    <source>
        <dbReference type="ARBA" id="ARBA00023163"/>
    </source>
</evidence>
<name>A0A1M4XYI6_9FIRM</name>
<sequence length="153" mass="17996">MKRLIGRYLSILHRQAQIYINFALKEFEITSAEYSFLMYLYHHSGASQEELSTYLYIDKSATARAIKSLEQKGYVIRLKDEGDKRYNRVFLTEKAKGIESKVKEKILGWSEMLTEGMEPEKVEFMLKGLEEMVLKIERHDMRKKMEVSGVDDK</sequence>
<dbReference type="SUPFAM" id="SSF46785">
    <property type="entry name" value="Winged helix' DNA-binding domain"/>
    <property type="match status" value="1"/>
</dbReference>
<evidence type="ECO:0000256" key="2">
    <source>
        <dbReference type="ARBA" id="ARBA00023125"/>
    </source>
</evidence>
<reference evidence="5 6" key="1">
    <citation type="submission" date="2016-11" db="EMBL/GenBank/DDBJ databases">
        <authorList>
            <person name="Jaros S."/>
            <person name="Januszkiewicz K."/>
            <person name="Wedrychowicz H."/>
        </authorList>
    </citation>
    <scope>NUCLEOTIDE SEQUENCE [LARGE SCALE GENOMIC DNA]</scope>
    <source>
        <strain evidence="5 6">DSM 14828</strain>
    </source>
</reference>
<evidence type="ECO:0000259" key="4">
    <source>
        <dbReference type="PROSITE" id="PS50995"/>
    </source>
</evidence>
<keyword evidence="3" id="KW-0804">Transcription</keyword>
<organism evidence="5 6">
    <name type="scientific">Alkalibacter saccharofermentans DSM 14828</name>
    <dbReference type="NCBI Taxonomy" id="1120975"/>
    <lineage>
        <taxon>Bacteria</taxon>
        <taxon>Bacillati</taxon>
        <taxon>Bacillota</taxon>
        <taxon>Clostridia</taxon>
        <taxon>Eubacteriales</taxon>
        <taxon>Eubacteriaceae</taxon>
        <taxon>Alkalibacter</taxon>
    </lineage>
</organism>
<dbReference type="PROSITE" id="PS50995">
    <property type="entry name" value="HTH_MARR_2"/>
    <property type="match status" value="1"/>
</dbReference>
<dbReference type="PROSITE" id="PS01117">
    <property type="entry name" value="HTH_MARR_1"/>
    <property type="match status" value="1"/>
</dbReference>
<protein>
    <submittedName>
        <fullName evidence="5">DNA-binding transcriptional regulator, MarR family</fullName>
    </submittedName>
</protein>
<dbReference type="InterPro" id="IPR036390">
    <property type="entry name" value="WH_DNA-bd_sf"/>
</dbReference>